<dbReference type="Gene3D" id="3.40.630.30">
    <property type="match status" value="1"/>
</dbReference>
<protein>
    <recommendedName>
        <fullName evidence="1">Glycine N-acyltransferase-like protein</fullName>
        <ecNumber evidence="1">2.3.1.-</ecNumber>
    </recommendedName>
</protein>
<proteinExistence type="inferred from homology"/>
<comment type="similarity">
    <text evidence="1">Belongs to the glycine N-acyltransferase family.</text>
</comment>
<dbReference type="GeneID" id="111127832"/>
<dbReference type="AlphaFoldDB" id="A0A8B8DP95"/>
<dbReference type="SUPFAM" id="SSF55729">
    <property type="entry name" value="Acyl-CoA N-acyltransferases (Nat)"/>
    <property type="match status" value="1"/>
</dbReference>
<dbReference type="RefSeq" id="XP_022328812.1">
    <property type="nucleotide sequence ID" value="XM_022473104.1"/>
</dbReference>
<evidence type="ECO:0000313" key="4">
    <source>
        <dbReference type="RefSeq" id="XP_022328811.1"/>
    </source>
</evidence>
<evidence type="ECO:0000313" key="5">
    <source>
        <dbReference type="RefSeq" id="XP_022328812.1"/>
    </source>
</evidence>
<gene>
    <name evidence="4 5" type="primary">LOC111127832</name>
</gene>
<dbReference type="KEGG" id="cvn:111127832"/>
<dbReference type="InterPro" id="IPR000182">
    <property type="entry name" value="GNAT_dom"/>
</dbReference>
<dbReference type="InterPro" id="IPR013653">
    <property type="entry name" value="GCN5-like_dom"/>
</dbReference>
<keyword evidence="1" id="KW-0012">Acyltransferase</keyword>
<evidence type="ECO:0000256" key="1">
    <source>
        <dbReference type="RuleBase" id="RU368002"/>
    </source>
</evidence>
<keyword evidence="3" id="KW-1185">Reference proteome</keyword>
<feature type="domain" description="N-acetyltransferase" evidence="2">
    <location>
        <begin position="143"/>
        <end position="284"/>
    </location>
</feature>
<dbReference type="EC" id="2.3.1.-" evidence="1"/>
<dbReference type="PANTHER" id="PTHR15298:SF1">
    <property type="entry name" value="GLYCINE N-ACYLTRANSFERASE-LIKE PROTEIN"/>
    <property type="match status" value="1"/>
</dbReference>
<reference evidence="4 5" key="1">
    <citation type="submission" date="2025-04" db="UniProtKB">
        <authorList>
            <consortium name="RefSeq"/>
        </authorList>
    </citation>
    <scope>IDENTIFICATION</scope>
    <source>
        <tissue evidence="4 5">Whole sample</tissue>
    </source>
</reference>
<evidence type="ECO:0000313" key="3">
    <source>
        <dbReference type="Proteomes" id="UP000694844"/>
    </source>
</evidence>
<dbReference type="RefSeq" id="XP_022328811.1">
    <property type="nucleotide sequence ID" value="XM_022473103.1"/>
</dbReference>
<dbReference type="PROSITE" id="PS51186">
    <property type="entry name" value="GNAT"/>
    <property type="match status" value="1"/>
</dbReference>
<accession>A0A8B8DP95</accession>
<dbReference type="Proteomes" id="UP000694844">
    <property type="component" value="Chromosome 4"/>
</dbReference>
<dbReference type="OrthoDB" id="6141385at2759"/>
<dbReference type="InterPro" id="IPR010313">
    <property type="entry name" value="Glycine_N-acyltransferase"/>
</dbReference>
<dbReference type="InterPro" id="IPR016181">
    <property type="entry name" value="Acyl_CoA_acyltransferase"/>
</dbReference>
<evidence type="ECO:0000259" key="2">
    <source>
        <dbReference type="PROSITE" id="PS51186"/>
    </source>
</evidence>
<sequence>METREVLPAEFDTLEQELEKALPFSIFAFVHFKLMRRRDLLVEKKILVNSWPEPSVFVIVDSKNKCKVPLAVTFCKGPEFVQSLENLLQQASKNLSPPISIVGCSSDVREALIKLYESSNACPFKGNEDCGNAFKLVYILPTENIVPITKPNGFKISDVKECHQDIVGRSWSYGNEIGQFCCTRNYVSPLGQFPTVCIETEEGHPVALEMQHEYGAIGLLYVEPEYRKMKLGSIATRTLSEKVKNEGNLIFACVDENNKPSILFHEKNGFKRLPFRVCFMEYIF</sequence>
<keyword evidence="1" id="KW-0808">Transferase</keyword>
<dbReference type="GO" id="GO:0047961">
    <property type="term" value="F:glycine N-acyltransferase activity"/>
    <property type="evidence" value="ECO:0007669"/>
    <property type="project" value="InterPro"/>
</dbReference>
<dbReference type="GO" id="GO:0005739">
    <property type="term" value="C:mitochondrion"/>
    <property type="evidence" value="ECO:0007669"/>
    <property type="project" value="InterPro"/>
</dbReference>
<name>A0A8B8DP95_CRAVI</name>
<dbReference type="PANTHER" id="PTHR15298">
    <property type="entry name" value="L-COA N-ACYLTRANSFERASE-RELATED"/>
    <property type="match status" value="1"/>
</dbReference>
<organism evidence="3 4">
    <name type="scientific">Crassostrea virginica</name>
    <name type="common">Eastern oyster</name>
    <dbReference type="NCBI Taxonomy" id="6565"/>
    <lineage>
        <taxon>Eukaryota</taxon>
        <taxon>Metazoa</taxon>
        <taxon>Spiralia</taxon>
        <taxon>Lophotrochozoa</taxon>
        <taxon>Mollusca</taxon>
        <taxon>Bivalvia</taxon>
        <taxon>Autobranchia</taxon>
        <taxon>Pteriomorphia</taxon>
        <taxon>Ostreida</taxon>
        <taxon>Ostreoidea</taxon>
        <taxon>Ostreidae</taxon>
        <taxon>Crassostrea</taxon>
    </lineage>
</organism>
<dbReference type="Pfam" id="PF08445">
    <property type="entry name" value="FR47"/>
    <property type="match status" value="1"/>
</dbReference>